<comment type="catalytic activity">
    <reaction evidence="8">
        <text>adenosine + phosphate = alpha-D-ribose 1-phosphate + adenine</text>
        <dbReference type="Rhea" id="RHEA:27642"/>
        <dbReference type="ChEBI" id="CHEBI:16335"/>
        <dbReference type="ChEBI" id="CHEBI:16708"/>
        <dbReference type="ChEBI" id="CHEBI:43474"/>
        <dbReference type="ChEBI" id="CHEBI:57720"/>
        <dbReference type="EC" id="2.4.2.1"/>
    </reaction>
    <physiologicalReaction direction="left-to-right" evidence="8">
        <dbReference type="Rhea" id="RHEA:27643"/>
    </physiologicalReaction>
</comment>
<evidence type="ECO:0000256" key="9">
    <source>
        <dbReference type="ARBA" id="ARBA00049893"/>
    </source>
</evidence>
<evidence type="ECO:0000256" key="2">
    <source>
        <dbReference type="ARBA" id="ARBA00007353"/>
    </source>
</evidence>
<evidence type="ECO:0000256" key="1">
    <source>
        <dbReference type="ARBA" id="ARBA00000553"/>
    </source>
</evidence>
<evidence type="ECO:0000313" key="12">
    <source>
        <dbReference type="Proteomes" id="UP000308054"/>
    </source>
</evidence>
<keyword evidence="6" id="KW-0862">Zinc</keyword>
<protein>
    <recommendedName>
        <fullName evidence="10">Purine nucleoside phosphorylase</fullName>
    </recommendedName>
</protein>
<evidence type="ECO:0000256" key="10">
    <source>
        <dbReference type="RuleBase" id="RU361274"/>
    </source>
</evidence>
<evidence type="ECO:0000256" key="5">
    <source>
        <dbReference type="ARBA" id="ARBA00022801"/>
    </source>
</evidence>
<comment type="catalytic activity">
    <reaction evidence="9">
        <text>S-methyl-5'-thioadenosine + phosphate = 5-(methylsulfanyl)-alpha-D-ribose 1-phosphate + adenine</text>
        <dbReference type="Rhea" id="RHEA:11852"/>
        <dbReference type="ChEBI" id="CHEBI:16708"/>
        <dbReference type="ChEBI" id="CHEBI:17509"/>
        <dbReference type="ChEBI" id="CHEBI:43474"/>
        <dbReference type="ChEBI" id="CHEBI:58533"/>
        <dbReference type="EC" id="2.4.2.28"/>
    </reaction>
    <physiologicalReaction direction="left-to-right" evidence="9">
        <dbReference type="Rhea" id="RHEA:11853"/>
    </physiologicalReaction>
</comment>
<dbReference type="GO" id="GO:0005507">
    <property type="term" value="F:copper ion binding"/>
    <property type="evidence" value="ECO:0007669"/>
    <property type="project" value="TreeGrafter"/>
</dbReference>
<dbReference type="NCBIfam" id="TIGR00726">
    <property type="entry name" value="peptidoglycan editing factor PgeF"/>
    <property type="match status" value="1"/>
</dbReference>
<dbReference type="AlphaFoldDB" id="A0A4S2H543"/>
<dbReference type="InterPro" id="IPR038371">
    <property type="entry name" value="Cu_polyphenol_OxRdtase_sf"/>
</dbReference>
<evidence type="ECO:0000256" key="8">
    <source>
        <dbReference type="ARBA" id="ARBA00048968"/>
    </source>
</evidence>
<keyword evidence="3" id="KW-0808">Transferase</keyword>
<comment type="caution">
    <text evidence="11">The sequence shown here is derived from an EMBL/GenBank/DDBJ whole genome shotgun (WGS) entry which is preliminary data.</text>
</comment>
<dbReference type="GO" id="GO:0016787">
    <property type="term" value="F:hydrolase activity"/>
    <property type="evidence" value="ECO:0007669"/>
    <property type="project" value="UniProtKB-KW"/>
</dbReference>
<dbReference type="InterPro" id="IPR003730">
    <property type="entry name" value="Cu_polyphenol_OxRdtase"/>
</dbReference>
<evidence type="ECO:0000256" key="6">
    <source>
        <dbReference type="ARBA" id="ARBA00022833"/>
    </source>
</evidence>
<comment type="similarity">
    <text evidence="2 10">Belongs to the purine nucleoside phosphorylase YfiH/LACC1 family.</text>
</comment>
<name>A0A4S2H543_9PROT</name>
<dbReference type="SUPFAM" id="SSF64438">
    <property type="entry name" value="CNF1/YfiH-like putative cysteine hydrolases"/>
    <property type="match status" value="1"/>
</dbReference>
<dbReference type="EMBL" id="SRXW01000001">
    <property type="protein sequence ID" value="TGY90764.1"/>
    <property type="molecule type" value="Genomic_DNA"/>
</dbReference>
<keyword evidence="12" id="KW-1185">Reference proteome</keyword>
<organism evidence="11 12">
    <name type="scientific">Marinicauda algicola</name>
    <dbReference type="NCBI Taxonomy" id="2029849"/>
    <lineage>
        <taxon>Bacteria</taxon>
        <taxon>Pseudomonadati</taxon>
        <taxon>Pseudomonadota</taxon>
        <taxon>Alphaproteobacteria</taxon>
        <taxon>Maricaulales</taxon>
        <taxon>Maricaulaceae</taxon>
        <taxon>Marinicauda</taxon>
    </lineage>
</organism>
<accession>A0A4S2H543</accession>
<evidence type="ECO:0000256" key="7">
    <source>
        <dbReference type="ARBA" id="ARBA00047989"/>
    </source>
</evidence>
<proteinExistence type="inferred from homology"/>
<dbReference type="PANTHER" id="PTHR30616:SF2">
    <property type="entry name" value="PURINE NUCLEOSIDE PHOSPHORYLASE LACC1"/>
    <property type="match status" value="1"/>
</dbReference>
<keyword evidence="4" id="KW-0479">Metal-binding</keyword>
<keyword evidence="5" id="KW-0378">Hydrolase</keyword>
<dbReference type="Proteomes" id="UP000308054">
    <property type="component" value="Unassembled WGS sequence"/>
</dbReference>
<evidence type="ECO:0000256" key="3">
    <source>
        <dbReference type="ARBA" id="ARBA00022679"/>
    </source>
</evidence>
<dbReference type="OrthoDB" id="4279at2"/>
<dbReference type="Gene3D" id="3.60.140.10">
    <property type="entry name" value="CNF1/YfiH-like putative cysteine hydrolases"/>
    <property type="match status" value="1"/>
</dbReference>
<evidence type="ECO:0000313" key="11">
    <source>
        <dbReference type="EMBL" id="TGY90764.1"/>
    </source>
</evidence>
<dbReference type="CDD" id="cd16833">
    <property type="entry name" value="YfiH"/>
    <property type="match status" value="1"/>
</dbReference>
<evidence type="ECO:0000256" key="4">
    <source>
        <dbReference type="ARBA" id="ARBA00022723"/>
    </source>
</evidence>
<gene>
    <name evidence="11" type="primary">pgeF</name>
    <name evidence="11" type="ORF">E5163_03490</name>
</gene>
<dbReference type="InterPro" id="IPR011324">
    <property type="entry name" value="Cytotoxic_necrot_fac-like_cat"/>
</dbReference>
<dbReference type="Pfam" id="PF02578">
    <property type="entry name" value="Cu-oxidase_4"/>
    <property type="match status" value="1"/>
</dbReference>
<comment type="catalytic activity">
    <reaction evidence="1">
        <text>inosine + phosphate = alpha-D-ribose 1-phosphate + hypoxanthine</text>
        <dbReference type="Rhea" id="RHEA:27646"/>
        <dbReference type="ChEBI" id="CHEBI:17368"/>
        <dbReference type="ChEBI" id="CHEBI:17596"/>
        <dbReference type="ChEBI" id="CHEBI:43474"/>
        <dbReference type="ChEBI" id="CHEBI:57720"/>
        <dbReference type="EC" id="2.4.2.1"/>
    </reaction>
    <physiologicalReaction direction="left-to-right" evidence="1">
        <dbReference type="Rhea" id="RHEA:27647"/>
    </physiologicalReaction>
</comment>
<sequence length="255" mass="26875">MRPSPLAGAVRVFTTRTGGVSEGPYESLNLTWSRGDDKAAVEENRRRVTQALGLDRLVFANQVHGRTVLRVDAAPEGAWSAGEGDALITDVPGLGLCAQTADCVPLLLFDPVGRAAGAVHSGWRGTVANITAATVQAMGEAYGTRPRDLHAAIGPAIGKENYRVGPEVLEQFEALFGELDERLATQRDGKGGAGLDVGEAVRRQLLACGLLPENIERIAGCTYAERERFFSSRRAAAQGHPGAFGGQCGVVAVAR</sequence>
<dbReference type="GO" id="GO:0017061">
    <property type="term" value="F:S-methyl-5-thioadenosine phosphorylase activity"/>
    <property type="evidence" value="ECO:0007669"/>
    <property type="project" value="UniProtKB-EC"/>
</dbReference>
<dbReference type="PANTHER" id="PTHR30616">
    <property type="entry name" value="UNCHARACTERIZED PROTEIN YFIH"/>
    <property type="match status" value="1"/>
</dbReference>
<reference evidence="11 12" key="1">
    <citation type="journal article" date="2017" name="Int. J. Syst. Evol. Microbiol.">
        <title>Marinicauda algicola sp. nov., isolated from a marine red alga Rhodosorus marinus.</title>
        <authorList>
            <person name="Jeong S.E."/>
            <person name="Jeon S.H."/>
            <person name="Chun B.H."/>
            <person name="Kim D.W."/>
            <person name="Jeon C.O."/>
        </authorList>
    </citation>
    <scope>NUCLEOTIDE SEQUENCE [LARGE SCALE GENOMIC DNA]</scope>
    <source>
        <strain evidence="11 12">JCM 31718</strain>
    </source>
</reference>
<comment type="catalytic activity">
    <reaction evidence="7">
        <text>adenosine + H2O + H(+) = inosine + NH4(+)</text>
        <dbReference type="Rhea" id="RHEA:24408"/>
        <dbReference type="ChEBI" id="CHEBI:15377"/>
        <dbReference type="ChEBI" id="CHEBI:15378"/>
        <dbReference type="ChEBI" id="CHEBI:16335"/>
        <dbReference type="ChEBI" id="CHEBI:17596"/>
        <dbReference type="ChEBI" id="CHEBI:28938"/>
        <dbReference type="EC" id="3.5.4.4"/>
    </reaction>
    <physiologicalReaction direction="left-to-right" evidence="7">
        <dbReference type="Rhea" id="RHEA:24409"/>
    </physiologicalReaction>
</comment>